<dbReference type="SUPFAM" id="SSF50630">
    <property type="entry name" value="Acid proteases"/>
    <property type="match status" value="1"/>
</dbReference>
<reference evidence="2 3" key="1">
    <citation type="submission" date="2018-05" db="EMBL/GenBank/DDBJ databases">
        <authorList>
            <person name="Thind KAUR A."/>
        </authorList>
    </citation>
    <scope>NUCLEOTIDE SEQUENCE [LARGE SCALE GENOMIC DNA]</scope>
</reference>
<keyword evidence="1" id="KW-0175">Coiled coil</keyword>
<protein>
    <submittedName>
        <fullName evidence="2">Uncharacterized protein</fullName>
    </submittedName>
</protein>
<accession>A0A7H4LI99</accession>
<dbReference type="PANTHER" id="PTHR33067:SF31">
    <property type="entry name" value="RNA-DIRECTED DNA POLYMERASE"/>
    <property type="match status" value="1"/>
</dbReference>
<sequence>MSYMNKKLDDMSKEFDGLRSQIARLEKLIAEISDKQATLVNKMAAKPDFYENKDEDLKVIDLSPIKSLFCSMNLDNDGTEYDPPLPRRRSKNSEFLDLDAKIDKSGIEENKTLDINKPTILDFKEFNYVNCSLIDCISLLQSVLNSPHAYSQNKAFAKHIVDALMQSYEEKLELEVSIPRKLYDEWEPTIKIKIKDHECYALCDLGASVSTIPKTLCDLLGFHDFDDCSLNLHLADSTIKKPMGRINDVLIVANRNYVPVDFIVLDIDCNPSCPIILGRPFLRMIGAIIDMKEGNIRFQFPLKKGMEHFPRKKIKLPYESIMRATYGLPTKDGNT</sequence>
<evidence type="ECO:0000313" key="2">
    <source>
        <dbReference type="EMBL" id="SPT18337.1"/>
    </source>
</evidence>
<proteinExistence type="predicted"/>
<evidence type="ECO:0000256" key="1">
    <source>
        <dbReference type="SAM" id="Coils"/>
    </source>
</evidence>
<evidence type="ECO:0000313" key="3">
    <source>
        <dbReference type="Proteomes" id="UP000280104"/>
    </source>
</evidence>
<name>A0A7H4LI99_WHEAT</name>
<gene>
    <name evidence="2" type="ORF">CAMPLR22A2D_LOCUS2948</name>
</gene>
<feature type="coiled-coil region" evidence="1">
    <location>
        <begin position="8"/>
        <end position="42"/>
    </location>
</feature>
<dbReference type="EMBL" id="LS480641">
    <property type="protein sequence ID" value="SPT18337.1"/>
    <property type="molecule type" value="Genomic_DNA"/>
</dbReference>
<dbReference type="AlphaFoldDB" id="A0A7H4LI99"/>
<dbReference type="CDD" id="cd00303">
    <property type="entry name" value="retropepsin_like"/>
    <property type="match status" value="1"/>
</dbReference>
<organism evidence="2 3">
    <name type="scientific">Triticum aestivum</name>
    <name type="common">Wheat</name>
    <dbReference type="NCBI Taxonomy" id="4565"/>
    <lineage>
        <taxon>Eukaryota</taxon>
        <taxon>Viridiplantae</taxon>
        <taxon>Streptophyta</taxon>
        <taxon>Embryophyta</taxon>
        <taxon>Tracheophyta</taxon>
        <taxon>Spermatophyta</taxon>
        <taxon>Magnoliopsida</taxon>
        <taxon>Liliopsida</taxon>
        <taxon>Poales</taxon>
        <taxon>Poaceae</taxon>
        <taxon>BOP clade</taxon>
        <taxon>Pooideae</taxon>
        <taxon>Triticodae</taxon>
        <taxon>Triticeae</taxon>
        <taxon>Triticinae</taxon>
        <taxon>Triticum</taxon>
    </lineage>
</organism>
<dbReference type="Proteomes" id="UP000280104">
    <property type="component" value="Chromosome II"/>
</dbReference>
<dbReference type="PANTHER" id="PTHR33067">
    <property type="entry name" value="RNA-DIRECTED DNA POLYMERASE-RELATED"/>
    <property type="match status" value="1"/>
</dbReference>
<dbReference type="InterPro" id="IPR021109">
    <property type="entry name" value="Peptidase_aspartic_dom_sf"/>
</dbReference>
<dbReference type="Gene3D" id="2.40.70.10">
    <property type="entry name" value="Acid Proteases"/>
    <property type="match status" value="1"/>
</dbReference>